<evidence type="ECO:0000313" key="3">
    <source>
        <dbReference type="Proteomes" id="UP001431192"/>
    </source>
</evidence>
<dbReference type="SUPFAM" id="SSF49493">
    <property type="entry name" value="HSP40/DnaJ peptide-binding domain"/>
    <property type="match status" value="1"/>
</dbReference>
<sequence>MSIPANSQSGQRLRIKGKGLLSKKEHGDLFAVLKIVVPTVSDVTSNHLWTELAEKNTFDPRASWSK</sequence>
<comment type="caution">
    <text evidence="2">The sequence shown here is derived from an EMBL/GenBank/DDBJ whole genome shotgun (WGS) entry which is preliminary data.</text>
</comment>
<dbReference type="RefSeq" id="WP_261732710.1">
    <property type="nucleotide sequence ID" value="NZ_JAODOQ010000001.1"/>
</dbReference>
<dbReference type="Pfam" id="PF01556">
    <property type="entry name" value="DnaJ_C"/>
    <property type="match status" value="1"/>
</dbReference>
<dbReference type="InterPro" id="IPR008971">
    <property type="entry name" value="HSP40/DnaJ_pept-bd"/>
</dbReference>
<reference evidence="2" key="1">
    <citation type="submission" date="2022-09" db="EMBL/GenBank/DDBJ databases">
        <title>Shewanella sp. KJ10-1 sp.nov, isolated from marine algae.</title>
        <authorList>
            <person name="Butt M."/>
            <person name="Lee J.K."/>
            <person name="Kim J.M."/>
            <person name="Choi D.G."/>
        </authorList>
    </citation>
    <scope>NUCLEOTIDE SEQUENCE</scope>
    <source>
        <strain evidence="2">KJ10-1</strain>
    </source>
</reference>
<protein>
    <recommendedName>
        <fullName evidence="1">Chaperone DnaJ C-terminal domain-containing protein</fullName>
    </recommendedName>
</protein>
<keyword evidence="3" id="KW-1185">Reference proteome</keyword>
<accession>A0ABT2P1L1</accession>
<dbReference type="InterPro" id="IPR002939">
    <property type="entry name" value="DnaJ_C"/>
</dbReference>
<gene>
    <name evidence="2" type="ORF">N4T56_07020</name>
</gene>
<feature type="domain" description="Chaperone DnaJ C-terminal" evidence="1">
    <location>
        <begin position="2"/>
        <end position="38"/>
    </location>
</feature>
<evidence type="ECO:0000259" key="1">
    <source>
        <dbReference type="Pfam" id="PF01556"/>
    </source>
</evidence>
<organism evidence="2 3">
    <name type="scientific">Shewanella phaeophyticola</name>
    <dbReference type="NCBI Taxonomy" id="2978345"/>
    <lineage>
        <taxon>Bacteria</taxon>
        <taxon>Pseudomonadati</taxon>
        <taxon>Pseudomonadota</taxon>
        <taxon>Gammaproteobacteria</taxon>
        <taxon>Alteromonadales</taxon>
        <taxon>Shewanellaceae</taxon>
        <taxon>Shewanella</taxon>
    </lineage>
</organism>
<evidence type="ECO:0000313" key="2">
    <source>
        <dbReference type="EMBL" id="MCT8986286.1"/>
    </source>
</evidence>
<dbReference type="EMBL" id="JAODOQ010000001">
    <property type="protein sequence ID" value="MCT8986286.1"/>
    <property type="molecule type" value="Genomic_DNA"/>
</dbReference>
<dbReference type="Gene3D" id="2.60.260.20">
    <property type="entry name" value="Urease metallochaperone UreE, N-terminal domain"/>
    <property type="match status" value="1"/>
</dbReference>
<name>A0ABT2P1L1_9GAMM</name>
<proteinExistence type="predicted"/>
<dbReference type="Gene3D" id="1.20.5.460">
    <property type="entry name" value="Single helix bin"/>
    <property type="match status" value="1"/>
</dbReference>
<dbReference type="Proteomes" id="UP001431192">
    <property type="component" value="Unassembled WGS sequence"/>
</dbReference>